<dbReference type="KEGG" id="pri:PRIO_2411"/>
<keyword evidence="1" id="KW-1133">Transmembrane helix</keyword>
<feature type="transmembrane region" description="Helical" evidence="1">
    <location>
        <begin position="41"/>
        <end position="60"/>
    </location>
</feature>
<feature type="transmembrane region" description="Helical" evidence="1">
    <location>
        <begin position="72"/>
        <end position="91"/>
    </location>
</feature>
<accession>A0A0E4CW19</accession>
<dbReference type="STRING" id="483937.AMQ84_07990"/>
<feature type="transmembrane region" description="Helical" evidence="1">
    <location>
        <begin position="14"/>
        <end position="35"/>
    </location>
</feature>
<dbReference type="HOGENOM" id="CLU_1784986_0_0_9"/>
<evidence type="ECO:0000313" key="3">
    <source>
        <dbReference type="Proteomes" id="UP000033163"/>
    </source>
</evidence>
<gene>
    <name evidence="2" type="ORF">PRIO_2411</name>
</gene>
<feature type="transmembrane region" description="Helical" evidence="1">
    <location>
        <begin position="103"/>
        <end position="123"/>
    </location>
</feature>
<keyword evidence="1" id="KW-0812">Transmembrane</keyword>
<sequence length="145" mass="16123">MKTGKFVSHLVKDWFAVCGCVTILVAIVQFLSSTGSVKASILWQIIVAASAFTCFKYALVSTPGLGKKAQTICFYICFLLADVFVIVWLWLFSSGPFRENERFLPFLITSLVIKGMVCTMLHIDGQKEAKRLNEKLGEYQKGGKA</sequence>
<evidence type="ECO:0000256" key="1">
    <source>
        <dbReference type="SAM" id="Phobius"/>
    </source>
</evidence>
<proteinExistence type="predicted"/>
<name>A0A0E4CW19_9BACL</name>
<dbReference type="Proteomes" id="UP000033163">
    <property type="component" value="Chromosome I"/>
</dbReference>
<keyword evidence="1" id="KW-0472">Membrane</keyword>
<dbReference type="EMBL" id="LN831776">
    <property type="protein sequence ID" value="CQR54817.1"/>
    <property type="molecule type" value="Genomic_DNA"/>
</dbReference>
<evidence type="ECO:0000313" key="2">
    <source>
        <dbReference type="EMBL" id="CQR54817.1"/>
    </source>
</evidence>
<dbReference type="PATRIC" id="fig|1073571.4.peg.2562"/>
<dbReference type="RefSeq" id="WP_020427163.1">
    <property type="nucleotide sequence ID" value="NZ_AGBD01000297.1"/>
</dbReference>
<protein>
    <submittedName>
        <fullName evidence="2">Putative membrane protein</fullName>
    </submittedName>
</protein>
<organism evidence="2 3">
    <name type="scientific">Paenibacillus riograndensis SBR5</name>
    <dbReference type="NCBI Taxonomy" id="1073571"/>
    <lineage>
        <taxon>Bacteria</taxon>
        <taxon>Bacillati</taxon>
        <taxon>Bacillota</taxon>
        <taxon>Bacilli</taxon>
        <taxon>Bacillales</taxon>
        <taxon>Paenibacillaceae</taxon>
        <taxon>Paenibacillus</taxon>
        <taxon>Paenibacillus sonchi group</taxon>
    </lineage>
</organism>
<dbReference type="AlphaFoldDB" id="A0A0E4CW19"/>
<reference evidence="3" key="1">
    <citation type="submission" date="2015-03" db="EMBL/GenBank/DDBJ databases">
        <authorList>
            <person name="Wibberg D."/>
        </authorList>
    </citation>
    <scope>NUCLEOTIDE SEQUENCE [LARGE SCALE GENOMIC DNA]</scope>
</reference>